<dbReference type="AlphaFoldDB" id="A0A061FLZ0"/>
<dbReference type="Gramene" id="EOY15524">
    <property type="protein sequence ID" value="EOY15524"/>
    <property type="gene ID" value="TCM_034551"/>
</dbReference>
<reference evidence="1 2" key="1">
    <citation type="journal article" date="2013" name="Genome Biol.">
        <title>The genome sequence of the most widely cultivated cacao type and its use to identify candidate genes regulating pod color.</title>
        <authorList>
            <person name="Motamayor J.C."/>
            <person name="Mockaitis K."/>
            <person name="Schmutz J."/>
            <person name="Haiminen N."/>
            <person name="Iii D.L."/>
            <person name="Cornejo O."/>
            <person name="Findley S.D."/>
            <person name="Zheng P."/>
            <person name="Utro F."/>
            <person name="Royaert S."/>
            <person name="Saski C."/>
            <person name="Jenkins J."/>
            <person name="Podicheti R."/>
            <person name="Zhao M."/>
            <person name="Scheffler B.E."/>
            <person name="Stack J.C."/>
            <person name="Feltus F.A."/>
            <person name="Mustiga G.M."/>
            <person name="Amores F."/>
            <person name="Phillips W."/>
            <person name="Marelli J.P."/>
            <person name="May G.D."/>
            <person name="Shapiro H."/>
            <person name="Ma J."/>
            <person name="Bustamante C.D."/>
            <person name="Schnell R.J."/>
            <person name="Main D."/>
            <person name="Gilbert D."/>
            <person name="Parida L."/>
            <person name="Kuhn D.N."/>
        </authorList>
    </citation>
    <scope>NUCLEOTIDE SEQUENCE [LARGE SCALE GENOMIC DNA]</scope>
    <source>
        <strain evidence="2">cv. Matina 1-6</strain>
    </source>
</reference>
<sequence>MHAIKSFLFQQPEEEFMVCIFINYYLSGCGAVNFVYNCIKSSLDLKPMSSYKILHAFCPIPSTYCQFGKAKTKEIVLLYCSHLFRENSIRKVRDVEFCTSHFQVCFFKVWSNDWKFINIAILPFLSGRS</sequence>
<dbReference type="Proteomes" id="UP000026915">
    <property type="component" value="Chromosome 8"/>
</dbReference>
<protein>
    <submittedName>
        <fullName evidence="1">Uncharacterized protein</fullName>
    </submittedName>
</protein>
<keyword evidence="2" id="KW-1185">Reference proteome</keyword>
<dbReference type="HOGENOM" id="CLU_1952758_0_0_1"/>
<accession>A0A061FLZ0</accession>
<gene>
    <name evidence="1" type="ORF">TCM_034551</name>
</gene>
<dbReference type="InParanoid" id="A0A061FLZ0"/>
<evidence type="ECO:0000313" key="1">
    <source>
        <dbReference type="EMBL" id="EOY15524.1"/>
    </source>
</evidence>
<name>A0A061FLZ0_THECC</name>
<proteinExistence type="predicted"/>
<evidence type="ECO:0000313" key="2">
    <source>
        <dbReference type="Proteomes" id="UP000026915"/>
    </source>
</evidence>
<dbReference type="EMBL" id="CM001886">
    <property type="protein sequence ID" value="EOY15524.1"/>
    <property type="molecule type" value="Genomic_DNA"/>
</dbReference>
<organism evidence="1 2">
    <name type="scientific">Theobroma cacao</name>
    <name type="common">Cacao</name>
    <name type="synonym">Cocoa</name>
    <dbReference type="NCBI Taxonomy" id="3641"/>
    <lineage>
        <taxon>Eukaryota</taxon>
        <taxon>Viridiplantae</taxon>
        <taxon>Streptophyta</taxon>
        <taxon>Embryophyta</taxon>
        <taxon>Tracheophyta</taxon>
        <taxon>Spermatophyta</taxon>
        <taxon>Magnoliopsida</taxon>
        <taxon>eudicotyledons</taxon>
        <taxon>Gunneridae</taxon>
        <taxon>Pentapetalae</taxon>
        <taxon>rosids</taxon>
        <taxon>malvids</taxon>
        <taxon>Malvales</taxon>
        <taxon>Malvaceae</taxon>
        <taxon>Byttnerioideae</taxon>
        <taxon>Theobroma</taxon>
    </lineage>
</organism>